<reference evidence="8" key="2">
    <citation type="submission" date="2020-09" db="EMBL/GenBank/DDBJ databases">
        <authorList>
            <person name="Sun Q."/>
            <person name="Zhou Y."/>
        </authorList>
    </citation>
    <scope>NUCLEOTIDE SEQUENCE</scope>
    <source>
        <strain evidence="8">CGMCC 1.15758</strain>
    </source>
</reference>
<keyword evidence="3 6" id="KW-0812">Transmembrane</keyword>
<feature type="transmembrane region" description="Helical" evidence="6">
    <location>
        <begin position="62"/>
        <end position="81"/>
    </location>
</feature>
<protein>
    <recommendedName>
        <fullName evidence="7">EamA domain-containing protein</fullName>
    </recommendedName>
</protein>
<evidence type="ECO:0000256" key="4">
    <source>
        <dbReference type="ARBA" id="ARBA00022989"/>
    </source>
</evidence>
<evidence type="ECO:0000256" key="3">
    <source>
        <dbReference type="ARBA" id="ARBA00022692"/>
    </source>
</evidence>
<evidence type="ECO:0000313" key="9">
    <source>
        <dbReference type="Proteomes" id="UP000636949"/>
    </source>
</evidence>
<reference evidence="8" key="1">
    <citation type="journal article" date="2014" name="Int. J. Syst. Evol. Microbiol.">
        <title>Complete genome sequence of Corynebacterium casei LMG S-19264T (=DSM 44701T), isolated from a smear-ripened cheese.</title>
        <authorList>
            <consortium name="US DOE Joint Genome Institute (JGI-PGF)"/>
            <person name="Walter F."/>
            <person name="Albersmeier A."/>
            <person name="Kalinowski J."/>
            <person name="Ruckert C."/>
        </authorList>
    </citation>
    <scope>NUCLEOTIDE SEQUENCE</scope>
    <source>
        <strain evidence="8">CGMCC 1.15758</strain>
    </source>
</reference>
<proteinExistence type="predicted"/>
<keyword evidence="4 6" id="KW-1133">Transmembrane helix</keyword>
<dbReference type="InterPro" id="IPR037185">
    <property type="entry name" value="EmrE-like"/>
</dbReference>
<dbReference type="InterPro" id="IPR000620">
    <property type="entry name" value="EamA_dom"/>
</dbReference>
<evidence type="ECO:0000259" key="7">
    <source>
        <dbReference type="Pfam" id="PF00892"/>
    </source>
</evidence>
<feature type="transmembrane region" description="Helical" evidence="6">
    <location>
        <begin position="7"/>
        <end position="25"/>
    </location>
</feature>
<evidence type="ECO:0000313" key="8">
    <source>
        <dbReference type="EMBL" id="GGF87915.1"/>
    </source>
</evidence>
<feature type="transmembrane region" description="Helical" evidence="6">
    <location>
        <begin position="152"/>
        <end position="168"/>
    </location>
</feature>
<evidence type="ECO:0000256" key="6">
    <source>
        <dbReference type="SAM" id="Phobius"/>
    </source>
</evidence>
<dbReference type="PANTHER" id="PTHR42920">
    <property type="entry name" value="OS03G0707200 PROTEIN-RELATED"/>
    <property type="match status" value="1"/>
</dbReference>
<feature type="transmembrane region" description="Helical" evidence="6">
    <location>
        <begin position="93"/>
        <end position="117"/>
    </location>
</feature>
<keyword evidence="5 6" id="KW-0472">Membrane</keyword>
<dbReference type="EMBL" id="BMJS01000001">
    <property type="protein sequence ID" value="GGF87915.1"/>
    <property type="molecule type" value="Genomic_DNA"/>
</dbReference>
<dbReference type="Pfam" id="PF00892">
    <property type="entry name" value="EamA"/>
    <property type="match status" value="1"/>
</dbReference>
<gene>
    <name evidence="8" type="ORF">GCM10010995_01410</name>
</gene>
<feature type="transmembrane region" description="Helical" evidence="6">
    <location>
        <begin position="31"/>
        <end position="50"/>
    </location>
</feature>
<evidence type="ECO:0000256" key="1">
    <source>
        <dbReference type="ARBA" id="ARBA00004651"/>
    </source>
</evidence>
<dbReference type="GO" id="GO:0005886">
    <property type="term" value="C:plasma membrane"/>
    <property type="evidence" value="ECO:0007669"/>
    <property type="project" value="UniProtKB-SubCell"/>
</dbReference>
<organism evidence="8 9">
    <name type="scientific">Cysteiniphilum litorale</name>
    <dbReference type="NCBI Taxonomy" id="2056700"/>
    <lineage>
        <taxon>Bacteria</taxon>
        <taxon>Pseudomonadati</taxon>
        <taxon>Pseudomonadota</taxon>
        <taxon>Gammaproteobacteria</taxon>
        <taxon>Thiotrichales</taxon>
        <taxon>Fastidiosibacteraceae</taxon>
        <taxon>Cysteiniphilum</taxon>
    </lineage>
</organism>
<dbReference type="PANTHER" id="PTHR42920:SF15">
    <property type="entry name" value="MEMBRANE PROTEIN"/>
    <property type="match status" value="1"/>
</dbReference>
<keyword evidence="9" id="KW-1185">Reference proteome</keyword>
<evidence type="ECO:0000256" key="2">
    <source>
        <dbReference type="ARBA" id="ARBA00022475"/>
    </source>
</evidence>
<dbReference type="AlphaFoldDB" id="A0A8J3E7I0"/>
<sequence>MVIIPFGISYAGLAIYFFAMSKVVHGSSNDFVGVLLIFGSAIFYAIYFIVCEKALKNTNPILFNSWAMLFAGFYALIQYFSNYNHITVLLEQAWQVYMLALFMSIFSTVIPSIFMVLGMKRVGVIPSALMNNLGPIITLVMSMTILGDSVSYMELIGVLLVILGVYSFRRFK</sequence>
<evidence type="ECO:0000256" key="5">
    <source>
        <dbReference type="ARBA" id="ARBA00023136"/>
    </source>
</evidence>
<dbReference type="Proteomes" id="UP000636949">
    <property type="component" value="Unassembled WGS sequence"/>
</dbReference>
<feature type="domain" description="EamA" evidence="7">
    <location>
        <begin position="33"/>
        <end position="166"/>
    </location>
</feature>
<comment type="caution">
    <text evidence="8">The sequence shown here is derived from an EMBL/GenBank/DDBJ whole genome shotgun (WGS) entry which is preliminary data.</text>
</comment>
<accession>A0A8J3E7I0</accession>
<name>A0A8J3E7I0_9GAMM</name>
<dbReference type="SUPFAM" id="SSF103481">
    <property type="entry name" value="Multidrug resistance efflux transporter EmrE"/>
    <property type="match status" value="1"/>
</dbReference>
<keyword evidence="2" id="KW-1003">Cell membrane</keyword>
<dbReference type="InterPro" id="IPR051258">
    <property type="entry name" value="Diverse_Substrate_Transporter"/>
</dbReference>
<feature type="transmembrane region" description="Helical" evidence="6">
    <location>
        <begin position="129"/>
        <end position="146"/>
    </location>
</feature>
<comment type="subcellular location">
    <subcellularLocation>
        <location evidence="1">Cell membrane</location>
        <topology evidence="1">Multi-pass membrane protein</topology>
    </subcellularLocation>
</comment>